<dbReference type="AlphaFoldDB" id="W6XUE0"/>
<dbReference type="EMBL" id="KI964788">
    <property type="protein sequence ID" value="EUC28775.1"/>
    <property type="molecule type" value="Genomic_DNA"/>
</dbReference>
<name>W6XUE0_COCC2</name>
<accession>W6XUE0</accession>
<reference evidence="1 2" key="1">
    <citation type="journal article" date="2013" name="PLoS Genet.">
        <title>Comparative genome structure, secondary metabolite, and effector coding capacity across Cochliobolus pathogens.</title>
        <authorList>
            <person name="Condon B.J."/>
            <person name="Leng Y."/>
            <person name="Wu D."/>
            <person name="Bushley K.E."/>
            <person name="Ohm R.A."/>
            <person name="Otillar R."/>
            <person name="Martin J."/>
            <person name="Schackwitz W."/>
            <person name="Grimwood J."/>
            <person name="MohdZainudin N."/>
            <person name="Xue C."/>
            <person name="Wang R."/>
            <person name="Manning V.A."/>
            <person name="Dhillon B."/>
            <person name="Tu Z.J."/>
            <person name="Steffenson B.J."/>
            <person name="Salamov A."/>
            <person name="Sun H."/>
            <person name="Lowry S."/>
            <person name="LaButti K."/>
            <person name="Han J."/>
            <person name="Copeland A."/>
            <person name="Lindquist E."/>
            <person name="Barry K."/>
            <person name="Schmutz J."/>
            <person name="Baker S.E."/>
            <person name="Ciuffetti L.M."/>
            <person name="Grigoriev I.V."/>
            <person name="Zhong S."/>
            <person name="Turgeon B.G."/>
        </authorList>
    </citation>
    <scope>NUCLEOTIDE SEQUENCE [LARGE SCALE GENOMIC DNA]</scope>
    <source>
        <strain evidence="1 2">26-R-13</strain>
    </source>
</reference>
<evidence type="ECO:0000313" key="1">
    <source>
        <dbReference type="EMBL" id="EUC28775.1"/>
    </source>
</evidence>
<gene>
    <name evidence="1" type="ORF">COCCADRAFT_30036</name>
</gene>
<protein>
    <submittedName>
        <fullName evidence="1">Uncharacterized protein</fullName>
    </submittedName>
</protein>
<proteinExistence type="predicted"/>
<dbReference type="OrthoDB" id="3788755at2759"/>
<sequence>MVRSDPYQMGRMVLGKRWHVWPSPIGNQHHPGVKKRHIRAWYLVDNAWHEHIMVSSWPRHQSDSSMSPCTLLPCCVCCDTHHAYPDTNFARPPSLPALGHDLQHHPLPLVGCRERLYLQQAIDHAEREGRGKTGTTKDTTDFRKPARFRDRRQWHGAWQIWGRLCWGVWCCSQTTRNLTFIFWCRETLVVVVLARAGQALARTSPARRRQSFHNGTCSRLSTRHKFRCRLYQSQTRWPDGGQTGWKIIGDNTIMKAQASSMRLTRQPHMCYVEHVYHRPCRHWGRDQFVGDPCCRSRFANGHPIACTYAEKMGSVNSNELCPDCRYRLASGGASRPFAGVAAVPQARIDEKLYGKLDGT</sequence>
<organism evidence="1 2">
    <name type="scientific">Cochliobolus carbonum (strain 26-R-13)</name>
    <name type="common">Maize leaf spot fungus</name>
    <name type="synonym">Bipolaris zeicola</name>
    <dbReference type="NCBI Taxonomy" id="930089"/>
    <lineage>
        <taxon>Eukaryota</taxon>
        <taxon>Fungi</taxon>
        <taxon>Dikarya</taxon>
        <taxon>Ascomycota</taxon>
        <taxon>Pezizomycotina</taxon>
        <taxon>Dothideomycetes</taxon>
        <taxon>Pleosporomycetidae</taxon>
        <taxon>Pleosporales</taxon>
        <taxon>Pleosporineae</taxon>
        <taxon>Pleosporaceae</taxon>
        <taxon>Bipolaris</taxon>
    </lineage>
</organism>
<dbReference type="HOGENOM" id="CLU_771564_0_0_1"/>
<dbReference type="RefSeq" id="XP_007716930.1">
    <property type="nucleotide sequence ID" value="XM_007718740.1"/>
</dbReference>
<dbReference type="Proteomes" id="UP000053841">
    <property type="component" value="Unassembled WGS sequence"/>
</dbReference>
<dbReference type="GeneID" id="19146676"/>
<dbReference type="KEGG" id="bze:COCCADRAFT_30036"/>
<evidence type="ECO:0000313" key="2">
    <source>
        <dbReference type="Proteomes" id="UP000053841"/>
    </source>
</evidence>
<keyword evidence="2" id="KW-1185">Reference proteome</keyword>